<dbReference type="Proteomes" id="UP000647241">
    <property type="component" value="Unassembled WGS sequence"/>
</dbReference>
<evidence type="ECO:0000313" key="2">
    <source>
        <dbReference type="Proteomes" id="UP000647241"/>
    </source>
</evidence>
<accession>A0A917M907</accession>
<organism evidence="1 2">
    <name type="scientific">Edaphobacter dinghuensis</name>
    <dbReference type="NCBI Taxonomy" id="1560005"/>
    <lineage>
        <taxon>Bacteria</taxon>
        <taxon>Pseudomonadati</taxon>
        <taxon>Acidobacteriota</taxon>
        <taxon>Terriglobia</taxon>
        <taxon>Terriglobales</taxon>
        <taxon>Acidobacteriaceae</taxon>
        <taxon>Edaphobacter</taxon>
    </lineage>
</organism>
<dbReference type="NCBIfam" id="TIGR03737">
    <property type="entry name" value="PRTRC_B"/>
    <property type="match status" value="1"/>
</dbReference>
<sequence>MHVNVNIGQNRHFALHEALLIYRAGDEHNSQAGNTYVTHHPVITNKGRTPELGPARLLTIEFIQSLLQSLGTQLPAEFLPEQVIGRTDRLLAWWTPRQIRPMFFGNVQGNLKGISGRNFPQPALVWLAVDGALRIRALKDNQRPSPESPLAVAPYWNLYESGEVCLGTMRAPKVSTVASIAQWEESFYQSEFTHGNVGRVTRHPGGFEGLWKELADKKKFPAASLIDIPETVDGFLTGKRRGNGP</sequence>
<evidence type="ECO:0000313" key="1">
    <source>
        <dbReference type="EMBL" id="GGG86907.1"/>
    </source>
</evidence>
<dbReference type="Pfam" id="PF14460">
    <property type="entry name" value="Prok-E2_D"/>
    <property type="match status" value="1"/>
</dbReference>
<keyword evidence="2" id="KW-1185">Reference proteome</keyword>
<name>A0A917M907_9BACT</name>
<protein>
    <recommendedName>
        <fullName evidence="3">PRTRC genetic system protein B</fullName>
    </recommendedName>
</protein>
<reference evidence="1" key="1">
    <citation type="journal article" date="2014" name="Int. J. Syst. Evol. Microbiol.">
        <title>Complete genome sequence of Corynebacterium casei LMG S-19264T (=DSM 44701T), isolated from a smear-ripened cheese.</title>
        <authorList>
            <consortium name="US DOE Joint Genome Institute (JGI-PGF)"/>
            <person name="Walter F."/>
            <person name="Albersmeier A."/>
            <person name="Kalinowski J."/>
            <person name="Ruckert C."/>
        </authorList>
    </citation>
    <scope>NUCLEOTIDE SEQUENCE</scope>
    <source>
        <strain evidence="1">CGMCC 1.12997</strain>
    </source>
</reference>
<comment type="caution">
    <text evidence="1">The sequence shown here is derived from an EMBL/GenBank/DDBJ whole genome shotgun (WGS) entry which is preliminary data.</text>
</comment>
<dbReference type="RefSeq" id="WP_188555402.1">
    <property type="nucleotide sequence ID" value="NZ_BMGT01000004.1"/>
</dbReference>
<dbReference type="EMBL" id="BMGT01000004">
    <property type="protein sequence ID" value="GGG86907.1"/>
    <property type="molecule type" value="Genomic_DNA"/>
</dbReference>
<dbReference type="InterPro" id="IPR032787">
    <property type="entry name" value="Prok-E2_D"/>
</dbReference>
<reference evidence="1" key="2">
    <citation type="submission" date="2020-09" db="EMBL/GenBank/DDBJ databases">
        <authorList>
            <person name="Sun Q."/>
            <person name="Zhou Y."/>
        </authorList>
    </citation>
    <scope>NUCLEOTIDE SEQUENCE</scope>
    <source>
        <strain evidence="1">CGMCC 1.12997</strain>
    </source>
</reference>
<dbReference type="InterPro" id="IPR022280">
    <property type="entry name" value="PRTRC_protein-B"/>
</dbReference>
<gene>
    <name evidence="1" type="ORF">GCM10011585_33620</name>
</gene>
<evidence type="ECO:0008006" key="3">
    <source>
        <dbReference type="Google" id="ProtNLM"/>
    </source>
</evidence>
<proteinExistence type="predicted"/>
<dbReference type="AlphaFoldDB" id="A0A917M907"/>